<dbReference type="Proteomes" id="UP000198210">
    <property type="component" value="Chromosome I"/>
</dbReference>
<feature type="chain" id="PRO_5038719618" evidence="2">
    <location>
        <begin position="26"/>
        <end position="241"/>
    </location>
</feature>
<protein>
    <submittedName>
        <fullName evidence="3">Uncharacterized protein</fullName>
    </submittedName>
</protein>
<accession>A0A1C5GTT2</accession>
<organism evidence="3 4">
    <name type="scientific">Micromonospora siamensis</name>
    <dbReference type="NCBI Taxonomy" id="299152"/>
    <lineage>
        <taxon>Bacteria</taxon>
        <taxon>Bacillati</taxon>
        <taxon>Actinomycetota</taxon>
        <taxon>Actinomycetes</taxon>
        <taxon>Micromonosporales</taxon>
        <taxon>Micromonosporaceae</taxon>
        <taxon>Micromonospora</taxon>
    </lineage>
</organism>
<evidence type="ECO:0000256" key="1">
    <source>
        <dbReference type="SAM" id="MobiDB-lite"/>
    </source>
</evidence>
<evidence type="ECO:0000313" key="3">
    <source>
        <dbReference type="EMBL" id="SCG37188.1"/>
    </source>
</evidence>
<dbReference type="EMBL" id="LT607751">
    <property type="protein sequence ID" value="SCG37188.1"/>
    <property type="molecule type" value="Genomic_DNA"/>
</dbReference>
<feature type="region of interest" description="Disordered" evidence="1">
    <location>
        <begin position="30"/>
        <end position="107"/>
    </location>
</feature>
<dbReference type="RefSeq" id="WP_088968975.1">
    <property type="nucleotide sequence ID" value="NZ_JBHLYF010000009.1"/>
</dbReference>
<keyword evidence="2" id="KW-0732">Signal</keyword>
<evidence type="ECO:0000313" key="4">
    <source>
        <dbReference type="Proteomes" id="UP000198210"/>
    </source>
</evidence>
<evidence type="ECO:0000256" key="2">
    <source>
        <dbReference type="SAM" id="SignalP"/>
    </source>
</evidence>
<keyword evidence="4" id="KW-1185">Reference proteome</keyword>
<sequence length="241" mass="23434">MPPTSSPPTARRPVVGALVAAVALAAVPLAGCGAPPDLRDAGRSALPAPADGTPTVSALAPTGPPDGTPPPLRPGGTPAPLPPDGTLPTPPPYGTVPTLPPDGTLPTLPGVPPAGPTTLPGAPVTAVPDVPAPPPAPVVTPCPGRPTAAAVLTLLRGPARVLSRDADARVTLGPLCAEDWQYTVLEVTGHEELQAVTRSGSAGLTLVTAGTDVCGTRISADAPPGIRALACDADTVAAPGA</sequence>
<proteinExistence type="predicted"/>
<dbReference type="AlphaFoldDB" id="A0A1C5GTT2"/>
<feature type="compositionally biased region" description="Pro residues" evidence="1">
    <location>
        <begin position="62"/>
        <end position="100"/>
    </location>
</feature>
<feature type="signal peptide" evidence="2">
    <location>
        <begin position="1"/>
        <end position="25"/>
    </location>
</feature>
<reference evidence="3 4" key="1">
    <citation type="submission" date="2016-06" db="EMBL/GenBank/DDBJ databases">
        <authorList>
            <person name="Kjaerup R.B."/>
            <person name="Dalgaard T.S."/>
            <person name="Juul-Madsen H.R."/>
        </authorList>
    </citation>
    <scope>NUCLEOTIDE SEQUENCE [LARGE SCALE GENOMIC DNA]</scope>
    <source>
        <strain evidence="3 4">DSM 45097</strain>
    </source>
</reference>
<gene>
    <name evidence="3" type="ORF">GA0074704_0490</name>
</gene>
<name>A0A1C5GTT2_9ACTN</name>